<evidence type="ECO:0000313" key="3">
    <source>
        <dbReference type="Proteomes" id="UP000490386"/>
    </source>
</evidence>
<accession>A0A7J5B5W8</accession>
<reference evidence="2 3" key="1">
    <citation type="submission" date="2019-09" db="EMBL/GenBank/DDBJ databases">
        <title>Phylogeny of genus Pseudoclavibacter and closely related genus.</title>
        <authorList>
            <person name="Li Y."/>
        </authorList>
    </citation>
    <scope>NUCLEOTIDE SEQUENCE [LARGE SCALE GENOMIC DNA]</scope>
    <source>
        <strain evidence="2 3">THG-MD12</strain>
    </source>
</reference>
<dbReference type="AlphaFoldDB" id="A0A7J5B5W8"/>
<evidence type="ECO:0000313" key="2">
    <source>
        <dbReference type="EMBL" id="KAB1639503.1"/>
    </source>
</evidence>
<evidence type="ECO:0008006" key="4">
    <source>
        <dbReference type="Google" id="ProtNLM"/>
    </source>
</evidence>
<evidence type="ECO:0000256" key="1">
    <source>
        <dbReference type="SAM" id="MobiDB-lite"/>
    </source>
</evidence>
<protein>
    <recommendedName>
        <fullName evidence="4">TPM domain-containing protein</fullName>
    </recommendedName>
</protein>
<name>A0A7J5B5W8_9MICO</name>
<dbReference type="RefSeq" id="WP_151422695.1">
    <property type="nucleotide sequence ID" value="NZ_WBJX01000001.1"/>
</dbReference>
<feature type="region of interest" description="Disordered" evidence="1">
    <location>
        <begin position="396"/>
        <end position="431"/>
    </location>
</feature>
<gene>
    <name evidence="2" type="ORF">F8O03_03980</name>
</gene>
<organism evidence="2 3">
    <name type="scientific">Pseudoclavibacter terrae</name>
    <dbReference type="NCBI Taxonomy" id="1530195"/>
    <lineage>
        <taxon>Bacteria</taxon>
        <taxon>Bacillati</taxon>
        <taxon>Actinomycetota</taxon>
        <taxon>Actinomycetes</taxon>
        <taxon>Micrococcales</taxon>
        <taxon>Microbacteriaceae</taxon>
        <taxon>Pseudoclavibacter</taxon>
    </lineage>
</organism>
<proteinExistence type="predicted"/>
<keyword evidence="3" id="KW-1185">Reference proteome</keyword>
<comment type="caution">
    <text evidence="2">The sequence shown here is derived from an EMBL/GenBank/DDBJ whole genome shotgun (WGS) entry which is preliminary data.</text>
</comment>
<sequence>MASGFWGRARRAKQAQQAEIDAHDKDLAMKAGVALVDADERIRLMNDELSFAEAELGSGATQDLRDTLVNVRKYMGEAFHLNQLNVDDIPDTPEELRTRNARIVQICEWAMGLLEEKSSVLEEAVAVVRQTPAVLEGVKRDSERLRARIPDAQASIDRLALRYSDAALHQVGDNPAEAAQLLTFAEHSADVSLRRREAGQNEQSRLALEAATEAVRRVHTLLDAVENYEIEALRAESTLAAVIADSRGDLVAARDVPRSREVEEAAERLTEALASLPPAGERTDPFASLSRLRAANTALDEAVAKARDRAARPIPSQTQVATAIDDADRQIAVANDVISGHRGWIGSAPRTRLAEAERIRNELVSYRGGEDEREQALSLARRAGSLASEALQLAQRDIDQSRPQQQQGYDEWGQPRGGGYQGGYGGRGGRRGGDMGDVVGGVLGGLMIGGLLDGMFD</sequence>
<feature type="compositionally biased region" description="Gly residues" evidence="1">
    <location>
        <begin position="415"/>
        <end position="427"/>
    </location>
</feature>
<dbReference type="EMBL" id="WBJX01000001">
    <property type="protein sequence ID" value="KAB1639503.1"/>
    <property type="molecule type" value="Genomic_DNA"/>
</dbReference>
<dbReference type="Proteomes" id="UP000490386">
    <property type="component" value="Unassembled WGS sequence"/>
</dbReference>
<dbReference type="OrthoDB" id="5105562at2"/>